<dbReference type="EMBL" id="JAUEPN010000001">
    <property type="protein sequence ID" value="KAK3300791.1"/>
    <property type="molecule type" value="Genomic_DNA"/>
</dbReference>
<accession>A0AAE0HQP0</accession>
<dbReference type="Proteomes" id="UP001278766">
    <property type="component" value="Unassembled WGS sequence"/>
</dbReference>
<gene>
    <name evidence="3" type="ORF">B0H64DRAFT_437928</name>
</gene>
<dbReference type="AlphaFoldDB" id="A0AAE0HQP0"/>
<evidence type="ECO:0000256" key="1">
    <source>
        <dbReference type="SAM" id="MobiDB-lite"/>
    </source>
</evidence>
<feature type="chain" id="PRO_5042128107" evidence="2">
    <location>
        <begin position="19"/>
        <end position="209"/>
    </location>
</feature>
<evidence type="ECO:0000313" key="3">
    <source>
        <dbReference type="EMBL" id="KAK3300791.1"/>
    </source>
</evidence>
<reference evidence="3" key="2">
    <citation type="submission" date="2023-06" db="EMBL/GenBank/DDBJ databases">
        <authorList>
            <consortium name="Lawrence Berkeley National Laboratory"/>
            <person name="Haridas S."/>
            <person name="Hensen N."/>
            <person name="Bonometti L."/>
            <person name="Westerberg I."/>
            <person name="Brannstrom I.O."/>
            <person name="Guillou S."/>
            <person name="Cros-Aarteil S."/>
            <person name="Calhoun S."/>
            <person name="Kuo A."/>
            <person name="Mondo S."/>
            <person name="Pangilinan J."/>
            <person name="Riley R."/>
            <person name="Labutti K."/>
            <person name="Andreopoulos B."/>
            <person name="Lipzen A."/>
            <person name="Chen C."/>
            <person name="Yanf M."/>
            <person name="Daum C."/>
            <person name="Ng V."/>
            <person name="Clum A."/>
            <person name="Steindorff A."/>
            <person name="Ohm R."/>
            <person name="Martin F."/>
            <person name="Silar P."/>
            <person name="Natvig D."/>
            <person name="Lalanne C."/>
            <person name="Gautier V."/>
            <person name="Ament-Velasquez S.L."/>
            <person name="Kruys A."/>
            <person name="Hutchinson M.I."/>
            <person name="Powell A.J."/>
            <person name="Barry K."/>
            <person name="Miller A.N."/>
            <person name="Grigoriev I.V."/>
            <person name="Debuchy R."/>
            <person name="Gladieux P."/>
            <person name="Thoren M.H."/>
            <person name="Johannesson H."/>
        </authorList>
    </citation>
    <scope>NUCLEOTIDE SEQUENCE</scope>
    <source>
        <strain evidence="3">CBS 168.71</strain>
    </source>
</reference>
<proteinExistence type="predicted"/>
<feature type="signal peptide" evidence="2">
    <location>
        <begin position="1"/>
        <end position="18"/>
    </location>
</feature>
<name>A0AAE0HQP0_9PEZI</name>
<organism evidence="3 4">
    <name type="scientific">Chaetomium fimeti</name>
    <dbReference type="NCBI Taxonomy" id="1854472"/>
    <lineage>
        <taxon>Eukaryota</taxon>
        <taxon>Fungi</taxon>
        <taxon>Dikarya</taxon>
        <taxon>Ascomycota</taxon>
        <taxon>Pezizomycotina</taxon>
        <taxon>Sordariomycetes</taxon>
        <taxon>Sordariomycetidae</taxon>
        <taxon>Sordariales</taxon>
        <taxon>Chaetomiaceae</taxon>
        <taxon>Chaetomium</taxon>
    </lineage>
</organism>
<evidence type="ECO:0000313" key="4">
    <source>
        <dbReference type="Proteomes" id="UP001278766"/>
    </source>
</evidence>
<evidence type="ECO:0000256" key="2">
    <source>
        <dbReference type="SAM" id="SignalP"/>
    </source>
</evidence>
<keyword evidence="2" id="KW-0732">Signal</keyword>
<dbReference type="GeneID" id="87843247"/>
<sequence>MILSGITAMMALIASAVAIALPAEHIEVPPPNPAPIVTSNLFDFSVTHFEAQAVALSDQSYVNFHLTPYPTATPAHCFALSTTTNHSLTSIPQTWCHHGPDFIDDDPQDWTHDHVWFSWTMGGDVDPADPTTRGRGGIDQQQQQTTGGGGGGAYLRVVRQVDARTYDESVAYFEEGVLEVVGEGMFVRQVYTGREEFTMPALRFEGVGH</sequence>
<dbReference type="RefSeq" id="XP_062664305.1">
    <property type="nucleotide sequence ID" value="XM_062806299.1"/>
</dbReference>
<keyword evidence="4" id="KW-1185">Reference proteome</keyword>
<reference evidence="3" key="1">
    <citation type="journal article" date="2023" name="Mol. Phylogenet. Evol.">
        <title>Genome-scale phylogeny and comparative genomics of the fungal order Sordariales.</title>
        <authorList>
            <person name="Hensen N."/>
            <person name="Bonometti L."/>
            <person name="Westerberg I."/>
            <person name="Brannstrom I.O."/>
            <person name="Guillou S."/>
            <person name="Cros-Aarteil S."/>
            <person name="Calhoun S."/>
            <person name="Haridas S."/>
            <person name="Kuo A."/>
            <person name="Mondo S."/>
            <person name="Pangilinan J."/>
            <person name="Riley R."/>
            <person name="LaButti K."/>
            <person name="Andreopoulos B."/>
            <person name="Lipzen A."/>
            <person name="Chen C."/>
            <person name="Yan M."/>
            <person name="Daum C."/>
            <person name="Ng V."/>
            <person name="Clum A."/>
            <person name="Steindorff A."/>
            <person name="Ohm R.A."/>
            <person name="Martin F."/>
            <person name="Silar P."/>
            <person name="Natvig D.O."/>
            <person name="Lalanne C."/>
            <person name="Gautier V."/>
            <person name="Ament-Velasquez S.L."/>
            <person name="Kruys A."/>
            <person name="Hutchinson M.I."/>
            <person name="Powell A.J."/>
            <person name="Barry K."/>
            <person name="Miller A.N."/>
            <person name="Grigoriev I.V."/>
            <person name="Debuchy R."/>
            <person name="Gladieux P."/>
            <person name="Hiltunen Thoren M."/>
            <person name="Johannesson H."/>
        </authorList>
    </citation>
    <scope>NUCLEOTIDE SEQUENCE</scope>
    <source>
        <strain evidence="3">CBS 168.71</strain>
    </source>
</reference>
<protein>
    <submittedName>
        <fullName evidence="3">Uncharacterized protein</fullName>
    </submittedName>
</protein>
<feature type="region of interest" description="Disordered" evidence="1">
    <location>
        <begin position="130"/>
        <end position="151"/>
    </location>
</feature>
<comment type="caution">
    <text evidence="3">The sequence shown here is derived from an EMBL/GenBank/DDBJ whole genome shotgun (WGS) entry which is preliminary data.</text>
</comment>